<evidence type="ECO:0000313" key="11">
    <source>
        <dbReference type="Proteomes" id="UP000660611"/>
    </source>
</evidence>
<evidence type="ECO:0000256" key="3">
    <source>
        <dbReference type="ARBA" id="ARBA00022676"/>
    </source>
</evidence>
<keyword evidence="3" id="KW-0328">Glycosyltransferase</keyword>
<evidence type="ECO:0000256" key="4">
    <source>
        <dbReference type="ARBA" id="ARBA00022679"/>
    </source>
</evidence>
<keyword evidence="11" id="KW-1185">Reference proteome</keyword>
<name>A0A919UFR0_9ACTN</name>
<dbReference type="InterPro" id="IPR050297">
    <property type="entry name" value="LipidA_mod_glycosyltrf_83"/>
</dbReference>
<reference evidence="10" key="1">
    <citation type="submission" date="2021-01" db="EMBL/GenBank/DDBJ databases">
        <title>Whole genome shotgun sequence of Dactylosporangium siamense NBRC 106093.</title>
        <authorList>
            <person name="Komaki H."/>
            <person name="Tamura T."/>
        </authorList>
    </citation>
    <scope>NUCLEOTIDE SEQUENCE</scope>
    <source>
        <strain evidence="10">NBRC 106093</strain>
    </source>
</reference>
<feature type="transmembrane region" description="Helical" evidence="8">
    <location>
        <begin position="122"/>
        <end position="140"/>
    </location>
</feature>
<feature type="transmembrane region" description="Helical" evidence="8">
    <location>
        <begin position="89"/>
        <end position="110"/>
    </location>
</feature>
<dbReference type="EMBL" id="BONQ01000130">
    <property type="protein sequence ID" value="GIG50456.1"/>
    <property type="molecule type" value="Genomic_DNA"/>
</dbReference>
<evidence type="ECO:0000256" key="6">
    <source>
        <dbReference type="ARBA" id="ARBA00022989"/>
    </source>
</evidence>
<dbReference type="GO" id="GO:0009103">
    <property type="term" value="P:lipopolysaccharide biosynthetic process"/>
    <property type="evidence" value="ECO:0007669"/>
    <property type="project" value="UniProtKB-ARBA"/>
</dbReference>
<sequence>MRVIDGSPSIQEAGVEAPGVQKLAWKPVGAVAATAAVALLLTINRYDYHRDELYFRMIGAHPKWGYVDQPPFTPLLTRACVEVFGDSMWAIRVPGVLFLVAAVFLLALIAREAGGGAVAQTLAATGAITTFALVSTHLALTTGPDFVVWLLVVLLVMRALLRERPRSWLLAGLVVGLALYNKHLVILLLLTFAVGVLILGPRKVLLSPWLWAGLGIAVVVGLPNLLYQITNDFPQLDMAAALAENKGDDARITMIPLQLAWLGPFFVPVWIAGIVTLLRNPALRPVRALGLAYPLMLVLLFVIAGQPYYTVGLLAALFAIGAVPVERRVTRRWILVAGAAVNAGFAILTSLPVLPVDVVGRTPIPAINQGISDQIGWPRYVQQVAAVYEALPAADKPHTILLTGNYGEAGALDRYGPKLGLPPVYSGQNELWWLGPPPRSATVVVLVTQGDPARSTAFGSCEHKADLDNGYGVENEEQTARVFVCRGLTGTWSDLWPSFQHFD</sequence>
<proteinExistence type="predicted"/>
<protein>
    <recommendedName>
        <fullName evidence="9">Glycosyltransferase RgtA/B/C/D-like domain-containing protein</fullName>
    </recommendedName>
</protein>
<dbReference type="PANTHER" id="PTHR33908">
    <property type="entry name" value="MANNOSYLTRANSFERASE YKCB-RELATED"/>
    <property type="match status" value="1"/>
</dbReference>
<feature type="transmembrane region" description="Helical" evidence="8">
    <location>
        <begin position="259"/>
        <end position="279"/>
    </location>
</feature>
<keyword evidence="6 8" id="KW-1133">Transmembrane helix</keyword>
<feature type="domain" description="Glycosyltransferase RgtA/B/C/D-like" evidence="9">
    <location>
        <begin position="68"/>
        <end position="227"/>
    </location>
</feature>
<keyword evidence="5 8" id="KW-0812">Transmembrane</keyword>
<keyword evidence="2" id="KW-1003">Cell membrane</keyword>
<keyword evidence="7 8" id="KW-0472">Membrane</keyword>
<feature type="transmembrane region" description="Helical" evidence="8">
    <location>
        <begin position="291"/>
        <end position="321"/>
    </location>
</feature>
<feature type="transmembrane region" description="Helical" evidence="8">
    <location>
        <begin position="333"/>
        <end position="354"/>
    </location>
</feature>
<dbReference type="InterPro" id="IPR038731">
    <property type="entry name" value="RgtA/B/C-like"/>
</dbReference>
<feature type="transmembrane region" description="Helical" evidence="8">
    <location>
        <begin position="168"/>
        <end position="197"/>
    </location>
</feature>
<dbReference type="Pfam" id="PF13231">
    <property type="entry name" value="PMT_2"/>
    <property type="match status" value="1"/>
</dbReference>
<dbReference type="Proteomes" id="UP000660611">
    <property type="component" value="Unassembled WGS sequence"/>
</dbReference>
<gene>
    <name evidence="10" type="ORF">Dsi01nite_084970</name>
</gene>
<comment type="subcellular location">
    <subcellularLocation>
        <location evidence="1">Cell membrane</location>
        <topology evidence="1">Multi-pass membrane protein</topology>
    </subcellularLocation>
</comment>
<feature type="transmembrane region" description="Helical" evidence="8">
    <location>
        <begin position="209"/>
        <end position="227"/>
    </location>
</feature>
<organism evidence="10 11">
    <name type="scientific">Dactylosporangium siamense</name>
    <dbReference type="NCBI Taxonomy" id="685454"/>
    <lineage>
        <taxon>Bacteria</taxon>
        <taxon>Bacillati</taxon>
        <taxon>Actinomycetota</taxon>
        <taxon>Actinomycetes</taxon>
        <taxon>Micromonosporales</taxon>
        <taxon>Micromonosporaceae</taxon>
        <taxon>Dactylosporangium</taxon>
    </lineage>
</organism>
<feature type="transmembrane region" description="Helical" evidence="8">
    <location>
        <begin position="146"/>
        <end position="161"/>
    </location>
</feature>
<evidence type="ECO:0000256" key="5">
    <source>
        <dbReference type="ARBA" id="ARBA00022692"/>
    </source>
</evidence>
<dbReference type="PANTHER" id="PTHR33908:SF11">
    <property type="entry name" value="MEMBRANE PROTEIN"/>
    <property type="match status" value="1"/>
</dbReference>
<dbReference type="GO" id="GO:0005886">
    <property type="term" value="C:plasma membrane"/>
    <property type="evidence" value="ECO:0007669"/>
    <property type="project" value="UniProtKB-SubCell"/>
</dbReference>
<evidence type="ECO:0000259" key="9">
    <source>
        <dbReference type="Pfam" id="PF13231"/>
    </source>
</evidence>
<evidence type="ECO:0000256" key="7">
    <source>
        <dbReference type="ARBA" id="ARBA00023136"/>
    </source>
</evidence>
<evidence type="ECO:0000256" key="8">
    <source>
        <dbReference type="SAM" id="Phobius"/>
    </source>
</evidence>
<evidence type="ECO:0000313" key="10">
    <source>
        <dbReference type="EMBL" id="GIG50456.1"/>
    </source>
</evidence>
<accession>A0A919UFR0</accession>
<comment type="caution">
    <text evidence="10">The sequence shown here is derived from an EMBL/GenBank/DDBJ whole genome shotgun (WGS) entry which is preliminary data.</text>
</comment>
<keyword evidence="4" id="KW-0808">Transferase</keyword>
<evidence type="ECO:0000256" key="2">
    <source>
        <dbReference type="ARBA" id="ARBA00022475"/>
    </source>
</evidence>
<dbReference type="GO" id="GO:0016763">
    <property type="term" value="F:pentosyltransferase activity"/>
    <property type="evidence" value="ECO:0007669"/>
    <property type="project" value="TreeGrafter"/>
</dbReference>
<dbReference type="AlphaFoldDB" id="A0A919UFR0"/>
<evidence type="ECO:0000256" key="1">
    <source>
        <dbReference type="ARBA" id="ARBA00004651"/>
    </source>
</evidence>